<dbReference type="SMART" id="SM00091">
    <property type="entry name" value="PAS"/>
    <property type="match status" value="1"/>
</dbReference>
<organism evidence="14 15">
    <name type="scientific">Krasilnikovia cinnamomea</name>
    <dbReference type="NCBI Taxonomy" id="349313"/>
    <lineage>
        <taxon>Bacteria</taxon>
        <taxon>Bacillati</taxon>
        <taxon>Actinomycetota</taxon>
        <taxon>Actinomycetes</taxon>
        <taxon>Micromonosporales</taxon>
        <taxon>Micromonosporaceae</taxon>
        <taxon>Krasilnikovia</taxon>
    </lineage>
</organism>
<dbReference type="PROSITE" id="PS50109">
    <property type="entry name" value="HIS_KIN"/>
    <property type="match status" value="1"/>
</dbReference>
<dbReference type="NCBIfam" id="TIGR00229">
    <property type="entry name" value="sensory_box"/>
    <property type="match status" value="1"/>
</dbReference>
<keyword evidence="10" id="KW-1133">Transmembrane helix</keyword>
<dbReference type="GO" id="GO:0005886">
    <property type="term" value="C:plasma membrane"/>
    <property type="evidence" value="ECO:0007669"/>
    <property type="project" value="UniProtKB-SubCell"/>
</dbReference>
<evidence type="ECO:0000256" key="6">
    <source>
        <dbReference type="ARBA" id="ARBA00022741"/>
    </source>
</evidence>
<evidence type="ECO:0000259" key="13">
    <source>
        <dbReference type="PROSITE" id="PS50113"/>
    </source>
</evidence>
<dbReference type="Gene3D" id="3.30.450.20">
    <property type="entry name" value="PAS domain"/>
    <property type="match status" value="1"/>
</dbReference>
<dbReference type="InterPro" id="IPR035965">
    <property type="entry name" value="PAS-like_dom_sf"/>
</dbReference>
<evidence type="ECO:0000259" key="11">
    <source>
        <dbReference type="PROSITE" id="PS50109"/>
    </source>
</evidence>
<dbReference type="GO" id="GO:0000155">
    <property type="term" value="F:phosphorelay sensor kinase activity"/>
    <property type="evidence" value="ECO:0007669"/>
    <property type="project" value="InterPro"/>
</dbReference>
<comment type="catalytic activity">
    <reaction evidence="1">
        <text>ATP + protein L-histidine = ADP + protein N-phospho-L-histidine.</text>
        <dbReference type="EC" id="2.7.13.3"/>
    </reaction>
</comment>
<dbReference type="InterPro" id="IPR003594">
    <property type="entry name" value="HATPase_dom"/>
</dbReference>
<dbReference type="InterPro" id="IPR036890">
    <property type="entry name" value="HATPase_C_sf"/>
</dbReference>
<dbReference type="SMART" id="SM00388">
    <property type="entry name" value="HisKA"/>
    <property type="match status" value="1"/>
</dbReference>
<dbReference type="AlphaFoldDB" id="A0A4Q7ZU45"/>
<dbReference type="Gene3D" id="1.10.287.130">
    <property type="match status" value="1"/>
</dbReference>
<evidence type="ECO:0000259" key="12">
    <source>
        <dbReference type="PROSITE" id="PS50112"/>
    </source>
</evidence>
<accession>A0A4Q7ZU45</accession>
<dbReference type="SUPFAM" id="SSF55785">
    <property type="entry name" value="PYP-like sensor domain (PAS domain)"/>
    <property type="match status" value="1"/>
</dbReference>
<dbReference type="InterPro" id="IPR000014">
    <property type="entry name" value="PAS"/>
</dbReference>
<feature type="transmembrane region" description="Helical" evidence="10">
    <location>
        <begin position="46"/>
        <end position="75"/>
    </location>
</feature>
<reference evidence="14 15" key="1">
    <citation type="submission" date="2019-02" db="EMBL/GenBank/DDBJ databases">
        <title>Sequencing the genomes of 1000 actinobacteria strains.</title>
        <authorList>
            <person name="Klenk H.-P."/>
        </authorList>
    </citation>
    <scope>NUCLEOTIDE SEQUENCE [LARGE SCALE GENOMIC DNA]</scope>
    <source>
        <strain evidence="14 15">DSM 45162</strain>
    </source>
</reference>
<dbReference type="InterPro" id="IPR001610">
    <property type="entry name" value="PAC"/>
</dbReference>
<dbReference type="SMART" id="SM00086">
    <property type="entry name" value="PAC"/>
    <property type="match status" value="1"/>
</dbReference>
<dbReference type="InterPro" id="IPR004358">
    <property type="entry name" value="Sig_transdc_His_kin-like_C"/>
</dbReference>
<dbReference type="PANTHER" id="PTHR43065">
    <property type="entry name" value="SENSOR HISTIDINE KINASE"/>
    <property type="match status" value="1"/>
</dbReference>
<evidence type="ECO:0000256" key="1">
    <source>
        <dbReference type="ARBA" id="ARBA00000085"/>
    </source>
</evidence>
<evidence type="ECO:0000256" key="4">
    <source>
        <dbReference type="ARBA" id="ARBA00022553"/>
    </source>
</evidence>
<dbReference type="InterPro" id="IPR036097">
    <property type="entry name" value="HisK_dim/P_sf"/>
</dbReference>
<dbReference type="PROSITE" id="PS50112">
    <property type="entry name" value="PAS"/>
    <property type="match status" value="1"/>
</dbReference>
<feature type="transmembrane region" description="Helical" evidence="10">
    <location>
        <begin position="95"/>
        <end position="113"/>
    </location>
</feature>
<evidence type="ECO:0000256" key="7">
    <source>
        <dbReference type="ARBA" id="ARBA00022777"/>
    </source>
</evidence>
<evidence type="ECO:0000313" key="14">
    <source>
        <dbReference type="EMBL" id="RZU54484.1"/>
    </source>
</evidence>
<name>A0A4Q7ZU45_9ACTN</name>
<dbReference type="PRINTS" id="PR00344">
    <property type="entry name" value="BCTRLSENSOR"/>
</dbReference>
<dbReference type="InterPro" id="IPR005467">
    <property type="entry name" value="His_kinase_dom"/>
</dbReference>
<keyword evidence="10" id="KW-0472">Membrane</keyword>
<evidence type="ECO:0000256" key="3">
    <source>
        <dbReference type="ARBA" id="ARBA00012438"/>
    </source>
</evidence>
<dbReference type="InterPro" id="IPR003661">
    <property type="entry name" value="HisK_dim/P_dom"/>
</dbReference>
<keyword evidence="5" id="KW-0808">Transferase</keyword>
<dbReference type="EMBL" id="SHKY01000001">
    <property type="protein sequence ID" value="RZU54484.1"/>
    <property type="molecule type" value="Genomic_DNA"/>
</dbReference>
<feature type="transmembrane region" description="Helical" evidence="10">
    <location>
        <begin position="20"/>
        <end position="39"/>
    </location>
</feature>
<sequence length="509" mass="55288">MRYESWRREHGSLTHGWWRVGVVSFSVLIIIMASLVDLATPRELTAFGLVIAAGPVLAAASARPWAVAAVGAFAWVTAWATSSWEGLGGTTYQQVRLWVIVGMTVLSVAVAYSQHVLERRANQGAAYESTLATIIESSEDAIIAMDMSGIIVSWNPSAERMYGYAATEMIGKPVHGYLSPERAAIFPQIMEDIRQGGRISHFQTRRLCRDGTYLDVSTSVSPIRDRHGTVVGMAAIDRDITTLKRAQDQREQILERSARAERLESLGQLAGGIAHDFNNLLAINLNYLEFALEQTTDPDTHHDLTRAKASAERARDLTRQLLVFARKQPTTAETIDLNTVITETRTLLDRTIGANIELITHLHPQPLPIRADRARLEQALLNLAINARDAMPDGGMIIIESGTTTIEDSPHPHARLNITDTGTGMPPDIADHAFEPFFTTKTKERGIGLGLGLAAVYGIVTEAGGTITLATQPGVGSTFRILLPLSIADTGTDTSATTGSSDPAELPIR</sequence>
<keyword evidence="8" id="KW-0067">ATP-binding</keyword>
<dbReference type="CDD" id="cd00130">
    <property type="entry name" value="PAS"/>
    <property type="match status" value="1"/>
</dbReference>
<dbReference type="Pfam" id="PF00989">
    <property type="entry name" value="PAS"/>
    <property type="match status" value="1"/>
</dbReference>
<keyword evidence="7" id="KW-0418">Kinase</keyword>
<dbReference type="CDD" id="cd00082">
    <property type="entry name" value="HisKA"/>
    <property type="match status" value="1"/>
</dbReference>
<evidence type="ECO:0000256" key="9">
    <source>
        <dbReference type="ARBA" id="ARBA00023012"/>
    </source>
</evidence>
<evidence type="ECO:0000256" key="8">
    <source>
        <dbReference type="ARBA" id="ARBA00022840"/>
    </source>
</evidence>
<dbReference type="PANTHER" id="PTHR43065:SF46">
    <property type="entry name" value="C4-DICARBOXYLATE TRANSPORT SENSOR PROTEIN DCTB"/>
    <property type="match status" value="1"/>
</dbReference>
<dbReference type="RefSeq" id="WP_165449678.1">
    <property type="nucleotide sequence ID" value="NZ_SHKY01000001.1"/>
</dbReference>
<evidence type="ECO:0000256" key="5">
    <source>
        <dbReference type="ARBA" id="ARBA00022679"/>
    </source>
</evidence>
<dbReference type="Pfam" id="PF00512">
    <property type="entry name" value="HisKA"/>
    <property type="match status" value="1"/>
</dbReference>
<keyword evidence="4" id="KW-0597">Phosphoprotein</keyword>
<dbReference type="InterPro" id="IPR000700">
    <property type="entry name" value="PAS-assoc_C"/>
</dbReference>
<dbReference type="SUPFAM" id="SSF55874">
    <property type="entry name" value="ATPase domain of HSP90 chaperone/DNA topoisomerase II/histidine kinase"/>
    <property type="match status" value="1"/>
</dbReference>
<keyword evidence="9" id="KW-0902">Two-component regulatory system</keyword>
<feature type="domain" description="PAC" evidence="13">
    <location>
        <begin position="200"/>
        <end position="252"/>
    </location>
</feature>
<dbReference type="EC" id="2.7.13.3" evidence="3"/>
<evidence type="ECO:0000313" key="15">
    <source>
        <dbReference type="Proteomes" id="UP000292564"/>
    </source>
</evidence>
<dbReference type="InterPro" id="IPR013767">
    <property type="entry name" value="PAS_fold"/>
</dbReference>
<evidence type="ECO:0000256" key="2">
    <source>
        <dbReference type="ARBA" id="ARBA00004236"/>
    </source>
</evidence>
<dbReference type="SUPFAM" id="SSF47384">
    <property type="entry name" value="Homodimeric domain of signal transducing histidine kinase"/>
    <property type="match status" value="1"/>
</dbReference>
<keyword evidence="6" id="KW-0547">Nucleotide-binding</keyword>
<protein>
    <recommendedName>
        <fullName evidence="3">histidine kinase</fullName>
        <ecNumber evidence="3">2.7.13.3</ecNumber>
    </recommendedName>
</protein>
<keyword evidence="10" id="KW-0812">Transmembrane</keyword>
<dbReference type="PROSITE" id="PS50113">
    <property type="entry name" value="PAC"/>
    <property type="match status" value="1"/>
</dbReference>
<dbReference type="Gene3D" id="3.30.565.10">
    <property type="entry name" value="Histidine kinase-like ATPase, C-terminal domain"/>
    <property type="match status" value="1"/>
</dbReference>
<proteinExistence type="predicted"/>
<feature type="domain" description="Histidine kinase" evidence="11">
    <location>
        <begin position="272"/>
        <end position="487"/>
    </location>
</feature>
<dbReference type="Proteomes" id="UP000292564">
    <property type="component" value="Unassembled WGS sequence"/>
</dbReference>
<dbReference type="SMART" id="SM00387">
    <property type="entry name" value="HATPase_c"/>
    <property type="match status" value="1"/>
</dbReference>
<dbReference type="GO" id="GO:0005524">
    <property type="term" value="F:ATP binding"/>
    <property type="evidence" value="ECO:0007669"/>
    <property type="project" value="UniProtKB-KW"/>
</dbReference>
<comment type="caution">
    <text evidence="14">The sequence shown here is derived from an EMBL/GenBank/DDBJ whole genome shotgun (WGS) entry which is preliminary data.</text>
</comment>
<keyword evidence="15" id="KW-1185">Reference proteome</keyword>
<evidence type="ECO:0000256" key="10">
    <source>
        <dbReference type="SAM" id="Phobius"/>
    </source>
</evidence>
<dbReference type="GO" id="GO:0006355">
    <property type="term" value="P:regulation of DNA-templated transcription"/>
    <property type="evidence" value="ECO:0007669"/>
    <property type="project" value="InterPro"/>
</dbReference>
<feature type="domain" description="PAS" evidence="12">
    <location>
        <begin position="127"/>
        <end position="197"/>
    </location>
</feature>
<gene>
    <name evidence="14" type="ORF">EV385_6435</name>
</gene>
<comment type="subcellular location">
    <subcellularLocation>
        <location evidence="2">Cell membrane</location>
    </subcellularLocation>
</comment>
<dbReference type="Pfam" id="PF02518">
    <property type="entry name" value="HATPase_c"/>
    <property type="match status" value="1"/>
</dbReference>